<evidence type="ECO:0000256" key="1">
    <source>
        <dbReference type="ARBA" id="ARBA00004571"/>
    </source>
</evidence>
<comment type="similarity">
    <text evidence="8 9">Belongs to the TonB-dependent receptor family.</text>
</comment>
<evidence type="ECO:0000313" key="12">
    <source>
        <dbReference type="EMBL" id="MFC0318556.1"/>
    </source>
</evidence>
<dbReference type="Gene3D" id="2.40.170.20">
    <property type="entry name" value="TonB-dependent receptor, beta-barrel domain"/>
    <property type="match status" value="1"/>
</dbReference>
<keyword evidence="7 8" id="KW-0998">Cell outer membrane</keyword>
<keyword evidence="3 8" id="KW-1134">Transmembrane beta strand</keyword>
<dbReference type="SUPFAM" id="SSF49464">
    <property type="entry name" value="Carboxypeptidase regulatory domain-like"/>
    <property type="match status" value="1"/>
</dbReference>
<evidence type="ECO:0000256" key="3">
    <source>
        <dbReference type="ARBA" id="ARBA00022452"/>
    </source>
</evidence>
<evidence type="ECO:0000256" key="7">
    <source>
        <dbReference type="ARBA" id="ARBA00023237"/>
    </source>
</evidence>
<keyword evidence="5 9" id="KW-0798">TonB box</keyword>
<proteinExistence type="inferred from homology"/>
<dbReference type="RefSeq" id="WP_130857596.1">
    <property type="nucleotide sequence ID" value="NZ_JBHLWO010000002.1"/>
</dbReference>
<keyword evidence="2 8" id="KW-0813">Transport</keyword>
<sequence>MRRKNYALFLSVVWMLLLGEEVMARTQQTNRLNRQDFIDVVGNVTASDGSPLPGVSVKVKGGVAGTSTDLDGKFQLRRLTGKETLLFTFVGYKPQEVSLLGRRSLQVRLEEDFTSLEEIVVIGYGTQSRKELTGSVSSVKATELQKVASASFTGAIQGKVPGVTISQTTGAPGGATSVRIRGVGTTGGNEPLYVIDGFPVGGGGMTVGGSTDRVDGMSIVNPNDIESIEILKDAAAASIYGARAANGVILITTKRGKEGVTTAELNAYGGLQQLWKKPRFLNAEEFATLANELYSNSNMTPNPEWANPASFGKGTDWIEEVFRTAPLQNYDVNVSGGSQKVQAALSLGYRDQQGTLIETWSKRYTGRANVDVNVSNKLKFGGTLAFAYTHSKGQRNEDFRLGIFNLAQQFYPTLGLRDVVNGSSAYYSTQGDNPILRAESMENFLKNMRMYGNAYGEYEIVNGLKWRTSIGIDANNNRSTTWEPKVERGHYRNLQAILGETYTQGLNWLIENTLSFNKAFNEHNISAVIGQTAQKNTNDWIGVTARDFQNENLQIINGSAELERRANGTGSVYSLASYLGRINYTYRNKYLFSASIRRDGSSNFGPNHKWGNFPSFSAGWNISEETFFKQIKAINSLKLRASWGQLGNDAIGAFSYASTIGLGRVGDNYVLGPDQGLAIGASMIRPGNQNLKWETSEQINIGLDASFLNDHAYLTAEYYIKDTKDMLVSLPVSMEAGFESAPSVNGGKVRNKGLELLLGYNGNSGEFKYDVSFNLATLKNEVLSLGTGRPITGPTVGFTSMSSSYTEVGEPIGYFRGYIVDGIYQQDEEVNKALQPNAQAGDFRFRDVNGDGVLSDADRVKLGSPWPSLTYGANMDFSYKGFDLNILLQGVAGNEIFHVNKFSTYPIKYFGGSGVINASAEVLNRWTPENGGNTVPRLTYTDANGNYANVSSFYIEKGDFLRLRNVTLGYSLPSGLFADEGLIKRIRVYVSAQNLLTFTQYSGFDPEIGSTSPLASGVDDGVYPIPRTYMLGLRVGL</sequence>
<dbReference type="InterPro" id="IPR023997">
    <property type="entry name" value="TonB-dep_OMP_SusC/RagA_CS"/>
</dbReference>
<organism evidence="12 13">
    <name type="scientific">Olivibacter oleidegradans</name>
    <dbReference type="NCBI Taxonomy" id="760123"/>
    <lineage>
        <taxon>Bacteria</taxon>
        <taxon>Pseudomonadati</taxon>
        <taxon>Bacteroidota</taxon>
        <taxon>Sphingobacteriia</taxon>
        <taxon>Sphingobacteriales</taxon>
        <taxon>Sphingobacteriaceae</taxon>
        <taxon>Olivibacter</taxon>
    </lineage>
</organism>
<evidence type="ECO:0000259" key="11">
    <source>
        <dbReference type="Pfam" id="PF07715"/>
    </source>
</evidence>
<dbReference type="InterPro" id="IPR008969">
    <property type="entry name" value="CarboxyPept-like_regulatory"/>
</dbReference>
<dbReference type="Gene3D" id="2.60.40.1120">
    <property type="entry name" value="Carboxypeptidase-like, regulatory domain"/>
    <property type="match status" value="1"/>
</dbReference>
<evidence type="ECO:0000256" key="6">
    <source>
        <dbReference type="ARBA" id="ARBA00023136"/>
    </source>
</evidence>
<dbReference type="Gene3D" id="2.170.130.10">
    <property type="entry name" value="TonB-dependent receptor, plug domain"/>
    <property type="match status" value="1"/>
</dbReference>
<dbReference type="NCBIfam" id="TIGR04056">
    <property type="entry name" value="OMP_RagA_SusC"/>
    <property type="match status" value="1"/>
</dbReference>
<dbReference type="PROSITE" id="PS52016">
    <property type="entry name" value="TONB_DEPENDENT_REC_3"/>
    <property type="match status" value="1"/>
</dbReference>
<protein>
    <submittedName>
        <fullName evidence="12">SusC/RagA family TonB-linked outer membrane protein</fullName>
    </submittedName>
</protein>
<dbReference type="NCBIfam" id="TIGR04057">
    <property type="entry name" value="SusC_RagA_signa"/>
    <property type="match status" value="1"/>
</dbReference>
<evidence type="ECO:0000256" key="8">
    <source>
        <dbReference type="PROSITE-ProRule" id="PRU01360"/>
    </source>
</evidence>
<dbReference type="InterPro" id="IPR000531">
    <property type="entry name" value="Beta-barrel_TonB"/>
</dbReference>
<gene>
    <name evidence="12" type="ORF">ACFFI0_09555</name>
</gene>
<dbReference type="Proteomes" id="UP001589774">
    <property type="component" value="Unassembled WGS sequence"/>
</dbReference>
<dbReference type="Pfam" id="PF13715">
    <property type="entry name" value="CarbopepD_reg_2"/>
    <property type="match status" value="1"/>
</dbReference>
<name>A0ABV6HI42_9SPHI</name>
<comment type="caution">
    <text evidence="12">The sequence shown here is derived from an EMBL/GenBank/DDBJ whole genome shotgun (WGS) entry which is preliminary data.</text>
</comment>
<comment type="subcellular location">
    <subcellularLocation>
        <location evidence="1 8">Cell outer membrane</location>
        <topology evidence="1 8">Multi-pass membrane protein</topology>
    </subcellularLocation>
</comment>
<feature type="domain" description="TonB-dependent receptor plug" evidence="11">
    <location>
        <begin position="130"/>
        <end position="248"/>
    </location>
</feature>
<dbReference type="InterPro" id="IPR012910">
    <property type="entry name" value="Plug_dom"/>
</dbReference>
<keyword evidence="6 8" id="KW-0472">Membrane</keyword>
<dbReference type="Pfam" id="PF00593">
    <property type="entry name" value="TonB_dep_Rec_b-barrel"/>
    <property type="match status" value="1"/>
</dbReference>
<reference evidence="12 13" key="1">
    <citation type="submission" date="2024-09" db="EMBL/GenBank/DDBJ databases">
        <authorList>
            <person name="Sun Q."/>
            <person name="Mori K."/>
        </authorList>
    </citation>
    <scope>NUCLEOTIDE SEQUENCE [LARGE SCALE GENOMIC DNA]</scope>
    <source>
        <strain evidence="12 13">CCM 7765</strain>
    </source>
</reference>
<keyword evidence="13" id="KW-1185">Reference proteome</keyword>
<evidence type="ECO:0000259" key="10">
    <source>
        <dbReference type="Pfam" id="PF00593"/>
    </source>
</evidence>
<dbReference type="InterPro" id="IPR036942">
    <property type="entry name" value="Beta-barrel_TonB_sf"/>
</dbReference>
<feature type="domain" description="TonB-dependent receptor-like beta-barrel" evidence="10">
    <location>
        <begin position="425"/>
        <end position="816"/>
    </location>
</feature>
<evidence type="ECO:0000256" key="9">
    <source>
        <dbReference type="RuleBase" id="RU003357"/>
    </source>
</evidence>
<keyword evidence="4 8" id="KW-0812">Transmembrane</keyword>
<dbReference type="SUPFAM" id="SSF56935">
    <property type="entry name" value="Porins"/>
    <property type="match status" value="1"/>
</dbReference>
<dbReference type="InterPro" id="IPR023996">
    <property type="entry name" value="TonB-dep_OMP_SusC/RagA"/>
</dbReference>
<evidence type="ECO:0000256" key="4">
    <source>
        <dbReference type="ARBA" id="ARBA00022692"/>
    </source>
</evidence>
<evidence type="ECO:0000313" key="13">
    <source>
        <dbReference type="Proteomes" id="UP001589774"/>
    </source>
</evidence>
<dbReference type="InterPro" id="IPR037066">
    <property type="entry name" value="Plug_dom_sf"/>
</dbReference>
<dbReference type="InterPro" id="IPR039426">
    <property type="entry name" value="TonB-dep_rcpt-like"/>
</dbReference>
<accession>A0ABV6HI42</accession>
<dbReference type="Pfam" id="PF07715">
    <property type="entry name" value="Plug"/>
    <property type="match status" value="1"/>
</dbReference>
<evidence type="ECO:0000256" key="5">
    <source>
        <dbReference type="ARBA" id="ARBA00023077"/>
    </source>
</evidence>
<dbReference type="EMBL" id="JBHLWO010000002">
    <property type="protein sequence ID" value="MFC0318556.1"/>
    <property type="molecule type" value="Genomic_DNA"/>
</dbReference>
<evidence type="ECO:0000256" key="2">
    <source>
        <dbReference type="ARBA" id="ARBA00022448"/>
    </source>
</evidence>